<dbReference type="GeneID" id="27330069"/>
<name>A0A0D2A142_9EURO</name>
<dbReference type="EMBL" id="KN847493">
    <property type="protein sequence ID" value="KIW18697.1"/>
    <property type="molecule type" value="Genomic_DNA"/>
</dbReference>
<dbReference type="AlphaFoldDB" id="A0A0D2A142"/>
<dbReference type="VEuPathDB" id="FungiDB:PV08_02986"/>
<evidence type="ECO:0008006" key="3">
    <source>
        <dbReference type="Google" id="ProtNLM"/>
    </source>
</evidence>
<accession>A0A0D2A142</accession>
<dbReference type="Proteomes" id="UP000053328">
    <property type="component" value="Unassembled WGS sequence"/>
</dbReference>
<sequence>MEPFHELPVWLDEYSTSMLRYGKLRLLTLRTPSYYRLMPVFGFISKFQAIFSDRTTVFTVWLPELCAHRSSTLRKQAYFEHVITDILLLSVTLTAAFARTGFATEGGGTGKDPGALVDKNATAVIEKYWLKYTVITIQMLINGVELSAYSTLQMFTAVTTMAGCEFMVNPHEGRLHLQASAQTASRNGGFGTIPALLLEIFLLNEVLLASLSGSRPVVPHDQLAPVVDALLPKMPEFTKRSSYRFGKLLSGSGPVGDSLSSSFIAVMAELYAATEIINVYTSLGGQDQLRETIVLRMFLIGLCLSCVAMECIRLSGLLLIHTTHLKGTPKQHLYDRVATELLERLRQLDDVSTGGPQPLVALMDIWASFLGAFVSMSNERGVSYLHRISRAASDLPASKKEWVQIREWLKRFPCVDEEFDEPFEQIWVLAHH</sequence>
<reference evidence="1 2" key="1">
    <citation type="submission" date="2015-01" db="EMBL/GenBank/DDBJ databases">
        <title>The Genome Sequence of Exophiala spinifera CBS89968.</title>
        <authorList>
            <consortium name="The Broad Institute Genomics Platform"/>
            <person name="Cuomo C."/>
            <person name="de Hoog S."/>
            <person name="Gorbushina A."/>
            <person name="Stielow B."/>
            <person name="Teixiera M."/>
            <person name="Abouelleil A."/>
            <person name="Chapman S.B."/>
            <person name="Priest M."/>
            <person name="Young S.K."/>
            <person name="Wortman J."/>
            <person name="Nusbaum C."/>
            <person name="Birren B."/>
        </authorList>
    </citation>
    <scope>NUCLEOTIDE SEQUENCE [LARGE SCALE GENOMIC DNA]</scope>
    <source>
        <strain evidence="1 2">CBS 89968</strain>
    </source>
</reference>
<dbReference type="RefSeq" id="XP_016238913.1">
    <property type="nucleotide sequence ID" value="XM_016377343.1"/>
</dbReference>
<gene>
    <name evidence="1" type="ORF">PV08_02986</name>
</gene>
<organism evidence="1 2">
    <name type="scientific">Exophiala spinifera</name>
    <dbReference type="NCBI Taxonomy" id="91928"/>
    <lineage>
        <taxon>Eukaryota</taxon>
        <taxon>Fungi</taxon>
        <taxon>Dikarya</taxon>
        <taxon>Ascomycota</taxon>
        <taxon>Pezizomycotina</taxon>
        <taxon>Eurotiomycetes</taxon>
        <taxon>Chaetothyriomycetidae</taxon>
        <taxon>Chaetothyriales</taxon>
        <taxon>Herpotrichiellaceae</taxon>
        <taxon>Exophiala</taxon>
    </lineage>
</organism>
<protein>
    <recommendedName>
        <fullName evidence="3">Transcription factor domain-containing protein</fullName>
    </recommendedName>
</protein>
<dbReference type="HOGENOM" id="CLU_642499_0_0_1"/>
<evidence type="ECO:0000313" key="2">
    <source>
        <dbReference type="Proteomes" id="UP000053328"/>
    </source>
</evidence>
<keyword evidence="2" id="KW-1185">Reference proteome</keyword>
<evidence type="ECO:0000313" key="1">
    <source>
        <dbReference type="EMBL" id="KIW18697.1"/>
    </source>
</evidence>
<proteinExistence type="predicted"/>